<reference evidence="1" key="1">
    <citation type="journal article" date="2013" name="BMC Genomics">
        <title>Unscrambling butterfly oogenesis.</title>
        <authorList>
            <person name="Carter J.M."/>
            <person name="Baker S.C."/>
            <person name="Pink R."/>
            <person name="Carter D.R."/>
            <person name="Collins A."/>
            <person name="Tomlin J."/>
            <person name="Gibbs M."/>
            <person name="Breuker C.J."/>
        </authorList>
    </citation>
    <scope>NUCLEOTIDE SEQUENCE</scope>
    <source>
        <tissue evidence="1">Ovary</tissue>
    </source>
</reference>
<accession>S4P2G3</accession>
<organism evidence="1">
    <name type="scientific">Pararge aegeria</name>
    <name type="common">speckled wood butterfly</name>
    <dbReference type="NCBI Taxonomy" id="116150"/>
    <lineage>
        <taxon>Eukaryota</taxon>
        <taxon>Metazoa</taxon>
        <taxon>Ecdysozoa</taxon>
        <taxon>Arthropoda</taxon>
        <taxon>Hexapoda</taxon>
        <taxon>Insecta</taxon>
        <taxon>Pterygota</taxon>
        <taxon>Neoptera</taxon>
        <taxon>Endopterygota</taxon>
        <taxon>Lepidoptera</taxon>
        <taxon>Glossata</taxon>
        <taxon>Ditrysia</taxon>
        <taxon>Papilionoidea</taxon>
        <taxon>Nymphalidae</taxon>
        <taxon>Satyrinae</taxon>
        <taxon>Satyrini</taxon>
        <taxon>Parargina</taxon>
        <taxon>Pararge</taxon>
    </lineage>
</organism>
<evidence type="ECO:0000313" key="1">
    <source>
        <dbReference type="EMBL" id="JAA80530.1"/>
    </source>
</evidence>
<name>S4P2G3_9NEOP</name>
<proteinExistence type="predicted"/>
<dbReference type="EMBL" id="GAIX01012030">
    <property type="protein sequence ID" value="JAA80530.1"/>
    <property type="molecule type" value="Transcribed_RNA"/>
</dbReference>
<sequence length="94" mass="10738">MTATLPRALACLHSTPVPSATTIYEFGELDRACVRSWRCECNYHLKYLDDFCAVDTRGLRPNPYSSTDRNYPRRSDDANHSLVYPEGVNIFMCT</sequence>
<protein>
    <submittedName>
        <fullName evidence="1">Uncharacterized protein</fullName>
    </submittedName>
</protein>
<reference evidence="1" key="2">
    <citation type="submission" date="2013-05" db="EMBL/GenBank/DDBJ databases">
        <authorList>
            <person name="Carter J.-M."/>
            <person name="Baker S.C."/>
            <person name="Pink R."/>
            <person name="Carter D.R.F."/>
            <person name="Collins A."/>
            <person name="Tomlin J."/>
            <person name="Gibbs M."/>
            <person name="Breuker C.J."/>
        </authorList>
    </citation>
    <scope>NUCLEOTIDE SEQUENCE</scope>
    <source>
        <tissue evidence="1">Ovary</tissue>
    </source>
</reference>
<dbReference type="AlphaFoldDB" id="S4P2G3"/>